<dbReference type="OrthoDB" id="10275762at2759"/>
<feature type="compositionally biased region" description="Acidic residues" evidence="1">
    <location>
        <begin position="147"/>
        <end position="158"/>
    </location>
</feature>
<dbReference type="EMBL" id="LSRX01000162">
    <property type="protein sequence ID" value="OLQ06359.1"/>
    <property type="molecule type" value="Genomic_DNA"/>
</dbReference>
<reference evidence="2 3" key="1">
    <citation type="submission" date="2016-02" db="EMBL/GenBank/DDBJ databases">
        <title>Genome analysis of coral dinoflagellate symbionts highlights evolutionary adaptations to a symbiotic lifestyle.</title>
        <authorList>
            <person name="Aranda M."/>
            <person name="Li Y."/>
            <person name="Liew Y.J."/>
            <person name="Baumgarten S."/>
            <person name="Simakov O."/>
            <person name="Wilson M."/>
            <person name="Piel J."/>
            <person name="Ashoor H."/>
            <person name="Bougouffa S."/>
            <person name="Bajic V.B."/>
            <person name="Ryu T."/>
            <person name="Ravasi T."/>
            <person name="Bayer T."/>
            <person name="Micklem G."/>
            <person name="Kim H."/>
            <person name="Bhak J."/>
            <person name="Lajeunesse T.C."/>
            <person name="Voolstra C.R."/>
        </authorList>
    </citation>
    <scope>NUCLEOTIDE SEQUENCE [LARGE SCALE GENOMIC DNA]</scope>
    <source>
        <strain evidence="2 3">CCMP2467</strain>
    </source>
</reference>
<evidence type="ECO:0000313" key="3">
    <source>
        <dbReference type="Proteomes" id="UP000186817"/>
    </source>
</evidence>
<feature type="region of interest" description="Disordered" evidence="1">
    <location>
        <begin position="138"/>
        <end position="158"/>
    </location>
</feature>
<name>A0A1Q9EG24_SYMMI</name>
<dbReference type="AlphaFoldDB" id="A0A1Q9EG24"/>
<evidence type="ECO:0000313" key="2">
    <source>
        <dbReference type="EMBL" id="OLQ06359.1"/>
    </source>
</evidence>
<sequence length="158" mass="17478">MQLQPLTMFAPGGCVNKETGAVPVGLTGPKQAQWPRNSQMQLQRHWEMYSCSKWIQAKRFILGYGHKKGENTVHDDGANLTPEQGQGKQQVAALEGKTDARSRLKRATLQAKRSSYGQSAVILNQNVFVGQRLKFRSAGNSRKEGGEADGDVEDDMME</sequence>
<keyword evidence="3" id="KW-1185">Reference proteome</keyword>
<protein>
    <submittedName>
        <fullName evidence="2">Uncharacterized protein</fullName>
    </submittedName>
</protein>
<evidence type="ECO:0000256" key="1">
    <source>
        <dbReference type="SAM" id="MobiDB-lite"/>
    </source>
</evidence>
<proteinExistence type="predicted"/>
<accession>A0A1Q9EG24</accession>
<organism evidence="2 3">
    <name type="scientific">Symbiodinium microadriaticum</name>
    <name type="common">Dinoflagellate</name>
    <name type="synonym">Zooxanthella microadriatica</name>
    <dbReference type="NCBI Taxonomy" id="2951"/>
    <lineage>
        <taxon>Eukaryota</taxon>
        <taxon>Sar</taxon>
        <taxon>Alveolata</taxon>
        <taxon>Dinophyceae</taxon>
        <taxon>Suessiales</taxon>
        <taxon>Symbiodiniaceae</taxon>
        <taxon>Symbiodinium</taxon>
    </lineage>
</organism>
<gene>
    <name evidence="2" type="ORF">AK812_SmicGene10347</name>
</gene>
<dbReference type="Proteomes" id="UP000186817">
    <property type="component" value="Unassembled WGS sequence"/>
</dbReference>
<comment type="caution">
    <text evidence="2">The sequence shown here is derived from an EMBL/GenBank/DDBJ whole genome shotgun (WGS) entry which is preliminary data.</text>
</comment>